<name>A0A9N9JMP6_9GLOM</name>
<proteinExistence type="predicted"/>
<sequence length="53" mass="6521">FEEREELLHKIELENIKFKRYERGELDARIEHAKKEVAKRRKERAEKKKNAEA</sequence>
<gene>
    <name evidence="1" type="ORF">RFULGI_LOCUS16575</name>
</gene>
<organism evidence="1 2">
    <name type="scientific">Racocetra fulgida</name>
    <dbReference type="NCBI Taxonomy" id="60492"/>
    <lineage>
        <taxon>Eukaryota</taxon>
        <taxon>Fungi</taxon>
        <taxon>Fungi incertae sedis</taxon>
        <taxon>Mucoromycota</taxon>
        <taxon>Glomeromycotina</taxon>
        <taxon>Glomeromycetes</taxon>
        <taxon>Diversisporales</taxon>
        <taxon>Gigasporaceae</taxon>
        <taxon>Racocetra</taxon>
    </lineage>
</organism>
<keyword evidence="2" id="KW-1185">Reference proteome</keyword>
<accession>A0A9N9JMP6</accession>
<feature type="non-terminal residue" evidence="1">
    <location>
        <position position="1"/>
    </location>
</feature>
<dbReference type="Proteomes" id="UP000789396">
    <property type="component" value="Unassembled WGS sequence"/>
</dbReference>
<comment type="caution">
    <text evidence="1">The sequence shown here is derived from an EMBL/GenBank/DDBJ whole genome shotgun (WGS) entry which is preliminary data.</text>
</comment>
<reference evidence="1" key="1">
    <citation type="submission" date="2021-06" db="EMBL/GenBank/DDBJ databases">
        <authorList>
            <person name="Kallberg Y."/>
            <person name="Tangrot J."/>
            <person name="Rosling A."/>
        </authorList>
    </citation>
    <scope>NUCLEOTIDE SEQUENCE</scope>
    <source>
        <strain evidence="1">IN212</strain>
    </source>
</reference>
<evidence type="ECO:0000313" key="1">
    <source>
        <dbReference type="EMBL" id="CAG8789180.1"/>
    </source>
</evidence>
<protein>
    <submittedName>
        <fullName evidence="1">19464_t:CDS:1</fullName>
    </submittedName>
</protein>
<evidence type="ECO:0000313" key="2">
    <source>
        <dbReference type="Proteomes" id="UP000789396"/>
    </source>
</evidence>
<dbReference type="EMBL" id="CAJVPZ010059541">
    <property type="protein sequence ID" value="CAG8789180.1"/>
    <property type="molecule type" value="Genomic_DNA"/>
</dbReference>
<dbReference type="AlphaFoldDB" id="A0A9N9JMP6"/>